<dbReference type="FunFam" id="3.40.470.10:FF:000006">
    <property type="entry name" value="Uracil-DNA glycosylase"/>
    <property type="match status" value="1"/>
</dbReference>
<evidence type="ECO:0000256" key="3">
    <source>
        <dbReference type="ARBA" id="ARBA00004496"/>
    </source>
</evidence>
<dbReference type="Proteomes" id="UP000182652">
    <property type="component" value="Unassembled WGS sequence"/>
</dbReference>
<evidence type="ECO:0000256" key="2">
    <source>
        <dbReference type="ARBA" id="ARBA00002631"/>
    </source>
</evidence>
<keyword evidence="16" id="KW-1185">Reference proteome</keyword>
<dbReference type="SUPFAM" id="SSF52141">
    <property type="entry name" value="Uracil-DNA glycosylase-like"/>
    <property type="match status" value="1"/>
</dbReference>
<feature type="active site" description="Proton acceptor" evidence="10 11">
    <location>
        <position position="119"/>
    </location>
</feature>
<evidence type="ECO:0000256" key="7">
    <source>
        <dbReference type="ARBA" id="ARBA00022763"/>
    </source>
</evidence>
<dbReference type="NCBIfam" id="TIGR00628">
    <property type="entry name" value="ung"/>
    <property type="match status" value="1"/>
</dbReference>
<name>A0A1H4T546_9MICC</name>
<dbReference type="EC" id="3.2.2.27" evidence="5 10"/>
<dbReference type="Gene3D" id="3.40.470.10">
    <property type="entry name" value="Uracil-DNA glycosylase-like domain"/>
    <property type="match status" value="1"/>
</dbReference>
<feature type="region of interest" description="Disordered" evidence="13">
    <location>
        <begin position="1"/>
        <end position="46"/>
    </location>
</feature>
<sequence length="281" mass="29993">MSFGTIEGMDQRSTAPSPTGSQEAFDFPGEGLSTEERPGDPGAFRRLADEGWDGLVESGALHPSWAEALSPEGPALGSVIRRLATEEESGARILPPAPALFTAFRRPLDDVKVLILGQDPYPTPGHAMGLSFSVAPDCRPVPRSLGNIFRELHDDLGLPTPVHGDLSRWADQGVLLLNRVLSVEAGNAGSHRRRGWEEFTTAAIRAVVARRAPDGKRLPLVAVLWGRDAAGVTPLLDGCPTVSSAHPSPLSASRGFFGSRPFSKVNELLVEQGAEPVDWSL</sequence>
<gene>
    <name evidence="10" type="primary">ung</name>
    <name evidence="15" type="ORF">SAMN04489745_3064</name>
</gene>
<comment type="function">
    <text evidence="2 10 12">Excises uracil residues from the DNA which can arise as a result of misincorporation of dUMP residues by DNA polymerase or due to deamination of cytosine.</text>
</comment>
<evidence type="ECO:0000256" key="8">
    <source>
        <dbReference type="ARBA" id="ARBA00022801"/>
    </source>
</evidence>
<comment type="catalytic activity">
    <reaction evidence="1 10 12">
        <text>Hydrolyzes single-stranded DNA or mismatched double-stranded DNA and polynucleotides, releasing free uracil.</text>
        <dbReference type="EC" id="3.2.2.27"/>
    </reaction>
</comment>
<comment type="similarity">
    <text evidence="4 10 12">Belongs to the uracil-DNA glycosylase (UDG) superfamily. UNG family.</text>
</comment>
<dbReference type="SMART" id="SM00986">
    <property type="entry name" value="UDG"/>
    <property type="match status" value="1"/>
</dbReference>
<dbReference type="PANTHER" id="PTHR11264:SF0">
    <property type="entry name" value="URACIL-DNA GLYCOSYLASE"/>
    <property type="match status" value="1"/>
</dbReference>
<evidence type="ECO:0000256" key="9">
    <source>
        <dbReference type="ARBA" id="ARBA00023204"/>
    </source>
</evidence>
<dbReference type="SMART" id="SM00987">
    <property type="entry name" value="UreE_C"/>
    <property type="match status" value="1"/>
</dbReference>
<reference evidence="15 16" key="1">
    <citation type="submission" date="2016-10" db="EMBL/GenBank/DDBJ databases">
        <authorList>
            <person name="de Groot N.N."/>
        </authorList>
    </citation>
    <scope>NUCLEOTIDE SEQUENCE [LARGE SCALE GENOMIC DNA]</scope>
    <source>
        <strain evidence="15 16">DSM 10495</strain>
    </source>
</reference>
<evidence type="ECO:0000259" key="14">
    <source>
        <dbReference type="SMART" id="SM00986"/>
    </source>
</evidence>
<dbReference type="AlphaFoldDB" id="A0A1H4T546"/>
<accession>A0A1H4T546</accession>
<evidence type="ECO:0000313" key="16">
    <source>
        <dbReference type="Proteomes" id="UP000182652"/>
    </source>
</evidence>
<keyword evidence="9 10" id="KW-0234">DNA repair</keyword>
<proteinExistence type="inferred from homology"/>
<dbReference type="HAMAP" id="MF_00148">
    <property type="entry name" value="UDG"/>
    <property type="match status" value="1"/>
</dbReference>
<feature type="domain" description="Uracil-DNA glycosylase-like" evidence="14">
    <location>
        <begin position="104"/>
        <end position="269"/>
    </location>
</feature>
<comment type="subcellular location">
    <subcellularLocation>
        <location evidence="3 10">Cytoplasm</location>
    </subcellularLocation>
</comment>
<dbReference type="PANTHER" id="PTHR11264">
    <property type="entry name" value="URACIL-DNA GLYCOSYLASE"/>
    <property type="match status" value="1"/>
</dbReference>
<dbReference type="InterPro" id="IPR005122">
    <property type="entry name" value="Uracil-DNA_glycosylase-like"/>
</dbReference>
<evidence type="ECO:0000313" key="15">
    <source>
        <dbReference type="EMBL" id="SEC51552.1"/>
    </source>
</evidence>
<dbReference type="STRING" id="156980.SAMN04489745_3064"/>
<dbReference type="InterPro" id="IPR036895">
    <property type="entry name" value="Uracil-DNA_glycosylase-like_sf"/>
</dbReference>
<dbReference type="NCBIfam" id="NF003588">
    <property type="entry name" value="PRK05254.1-1"/>
    <property type="match status" value="1"/>
</dbReference>
<evidence type="ECO:0000256" key="10">
    <source>
        <dbReference type="HAMAP-Rule" id="MF_00148"/>
    </source>
</evidence>
<evidence type="ECO:0000256" key="1">
    <source>
        <dbReference type="ARBA" id="ARBA00001400"/>
    </source>
</evidence>
<dbReference type="GO" id="GO:0005737">
    <property type="term" value="C:cytoplasm"/>
    <property type="evidence" value="ECO:0007669"/>
    <property type="project" value="UniProtKB-SubCell"/>
</dbReference>
<dbReference type="GO" id="GO:0004844">
    <property type="term" value="F:uracil DNA N-glycosylase activity"/>
    <property type="evidence" value="ECO:0007669"/>
    <property type="project" value="UniProtKB-UniRule"/>
</dbReference>
<evidence type="ECO:0000256" key="11">
    <source>
        <dbReference type="PROSITE-ProRule" id="PRU10072"/>
    </source>
</evidence>
<protein>
    <recommendedName>
        <fullName evidence="5 10">Uracil-DNA glycosylase</fullName>
        <shortName evidence="10">UDG</shortName>
        <ecNumber evidence="5 10">3.2.2.27</ecNumber>
    </recommendedName>
</protein>
<evidence type="ECO:0000256" key="4">
    <source>
        <dbReference type="ARBA" id="ARBA00008184"/>
    </source>
</evidence>
<evidence type="ECO:0000256" key="13">
    <source>
        <dbReference type="SAM" id="MobiDB-lite"/>
    </source>
</evidence>
<evidence type="ECO:0000256" key="12">
    <source>
        <dbReference type="RuleBase" id="RU003780"/>
    </source>
</evidence>
<dbReference type="InterPro" id="IPR002043">
    <property type="entry name" value="UDG_fam1"/>
</dbReference>
<organism evidence="15 16">
    <name type="scientific">Arthrobacter woluwensis</name>
    <dbReference type="NCBI Taxonomy" id="156980"/>
    <lineage>
        <taxon>Bacteria</taxon>
        <taxon>Bacillati</taxon>
        <taxon>Actinomycetota</taxon>
        <taxon>Actinomycetes</taxon>
        <taxon>Micrococcales</taxon>
        <taxon>Micrococcaceae</taxon>
        <taxon>Arthrobacter</taxon>
    </lineage>
</organism>
<dbReference type="PROSITE" id="PS00130">
    <property type="entry name" value="U_DNA_GLYCOSYLASE"/>
    <property type="match status" value="1"/>
</dbReference>
<dbReference type="InterPro" id="IPR018085">
    <property type="entry name" value="Ura-DNA_Glyclase_AS"/>
</dbReference>
<keyword evidence="7 10" id="KW-0227">DNA damage</keyword>
<dbReference type="NCBIfam" id="NF003592">
    <property type="entry name" value="PRK05254.1-5"/>
    <property type="match status" value="1"/>
</dbReference>
<feature type="compositionally biased region" description="Polar residues" evidence="13">
    <location>
        <begin position="11"/>
        <end position="22"/>
    </location>
</feature>
<dbReference type="CDD" id="cd10027">
    <property type="entry name" value="UDG-F1-like"/>
    <property type="match status" value="1"/>
</dbReference>
<keyword evidence="8 10" id="KW-0378">Hydrolase</keyword>
<dbReference type="GO" id="GO:0097510">
    <property type="term" value="P:base-excision repair, AP site formation via deaminated base removal"/>
    <property type="evidence" value="ECO:0007669"/>
    <property type="project" value="TreeGrafter"/>
</dbReference>
<evidence type="ECO:0000256" key="6">
    <source>
        <dbReference type="ARBA" id="ARBA00022490"/>
    </source>
</evidence>
<dbReference type="Pfam" id="PF03167">
    <property type="entry name" value="UDG"/>
    <property type="match status" value="1"/>
</dbReference>
<evidence type="ECO:0000256" key="5">
    <source>
        <dbReference type="ARBA" id="ARBA00012030"/>
    </source>
</evidence>
<keyword evidence="6 10" id="KW-0963">Cytoplasm</keyword>
<dbReference type="EMBL" id="FNSN01000003">
    <property type="protein sequence ID" value="SEC51552.1"/>
    <property type="molecule type" value="Genomic_DNA"/>
</dbReference>